<dbReference type="Gene3D" id="3.30.70.100">
    <property type="match status" value="1"/>
</dbReference>
<dbReference type="PANTHER" id="PTHR30221">
    <property type="entry name" value="SMALL-CONDUCTANCE MECHANOSENSITIVE CHANNEL"/>
    <property type="match status" value="1"/>
</dbReference>
<keyword evidence="4 7" id="KW-0812">Transmembrane</keyword>
<gene>
    <name evidence="10" type="ORF">OO013_00590</name>
</gene>
<evidence type="ECO:0000256" key="4">
    <source>
        <dbReference type="ARBA" id="ARBA00022692"/>
    </source>
</evidence>
<evidence type="ECO:0000256" key="6">
    <source>
        <dbReference type="ARBA" id="ARBA00023136"/>
    </source>
</evidence>
<feature type="domain" description="Mechanosensitive ion channel MscS C-terminal" evidence="9">
    <location>
        <begin position="186"/>
        <end position="267"/>
    </location>
</feature>
<evidence type="ECO:0000259" key="9">
    <source>
        <dbReference type="Pfam" id="PF21082"/>
    </source>
</evidence>
<dbReference type="SUPFAM" id="SSF82689">
    <property type="entry name" value="Mechanosensitive channel protein MscS (YggB), C-terminal domain"/>
    <property type="match status" value="1"/>
</dbReference>
<dbReference type="InterPro" id="IPR045275">
    <property type="entry name" value="MscS_archaea/bacteria_type"/>
</dbReference>
<dbReference type="InterPro" id="IPR006685">
    <property type="entry name" value="MscS_channel_2nd"/>
</dbReference>
<evidence type="ECO:0000256" key="7">
    <source>
        <dbReference type="SAM" id="Phobius"/>
    </source>
</evidence>
<dbReference type="RefSeq" id="WP_266054574.1">
    <property type="nucleotide sequence ID" value="NZ_JAPFQN010000001.1"/>
</dbReference>
<evidence type="ECO:0000313" key="10">
    <source>
        <dbReference type="EMBL" id="MCX2742336.1"/>
    </source>
</evidence>
<feature type="transmembrane region" description="Helical" evidence="7">
    <location>
        <begin position="23"/>
        <end position="41"/>
    </location>
</feature>
<dbReference type="Gene3D" id="1.10.287.1260">
    <property type="match status" value="1"/>
</dbReference>
<evidence type="ECO:0000259" key="8">
    <source>
        <dbReference type="Pfam" id="PF00924"/>
    </source>
</evidence>
<feature type="domain" description="Mechanosensitive ion channel MscS" evidence="8">
    <location>
        <begin position="114"/>
        <end position="177"/>
    </location>
</feature>
<organism evidence="10 11">
    <name type="scientific">Mangrovivirga halotolerans</name>
    <dbReference type="NCBI Taxonomy" id="2993936"/>
    <lineage>
        <taxon>Bacteria</taxon>
        <taxon>Pseudomonadati</taxon>
        <taxon>Bacteroidota</taxon>
        <taxon>Cytophagia</taxon>
        <taxon>Cytophagales</taxon>
        <taxon>Mangrovivirgaceae</taxon>
        <taxon>Mangrovivirga</taxon>
    </lineage>
</organism>
<evidence type="ECO:0000256" key="1">
    <source>
        <dbReference type="ARBA" id="ARBA00004651"/>
    </source>
</evidence>
<proteinExistence type="inferred from homology"/>
<evidence type="ECO:0000313" key="11">
    <source>
        <dbReference type="Proteomes" id="UP001209885"/>
    </source>
</evidence>
<evidence type="ECO:0000256" key="3">
    <source>
        <dbReference type="ARBA" id="ARBA00022475"/>
    </source>
</evidence>
<dbReference type="InterPro" id="IPR049278">
    <property type="entry name" value="MS_channel_C"/>
</dbReference>
<reference evidence="10 11" key="1">
    <citation type="submission" date="2022-11" db="EMBL/GenBank/DDBJ databases">
        <title>The characterization of three novel Bacteroidetes species and genomic analysis of their roles in tidal elemental geochemical cycles.</title>
        <authorList>
            <person name="Ma K."/>
        </authorList>
    </citation>
    <scope>NUCLEOTIDE SEQUENCE [LARGE SCALE GENOMIC DNA]</scope>
    <source>
        <strain evidence="10 11">M17</strain>
    </source>
</reference>
<sequence length="294" mass="33567">MFEKIRNSFNEQISIYSDELIEIFPKLTVAIVLFLVFYFIARGIKSLIGPRLQKRIQDFVMAKFITDIIFYTIFLVGILVFLRVMGFGNVIVGIFSGAGVVAIVFGFAFKDIGENFIAGLIMAFNRPFKHGDLIQIGDQKGRVQEMSLRLTRIKTYDGKDVYIPNARIIKDNLTNYTVDGYLRYEIPLGIDYGSDLGKVAEIILKTLEDVDGVLKEPKPTVYLTEYGSNTANLNYTIWVDLFDTQYRRFDIKTDAMRKVWNALNDSGYNMPGNILELKNYNSQPFELKTGNSDK</sequence>
<feature type="transmembrane region" description="Helical" evidence="7">
    <location>
        <begin position="90"/>
        <end position="109"/>
    </location>
</feature>
<protein>
    <submittedName>
        <fullName evidence="10">Mechanosensitive ion channel family protein</fullName>
    </submittedName>
</protein>
<evidence type="ECO:0000256" key="2">
    <source>
        <dbReference type="ARBA" id="ARBA00008017"/>
    </source>
</evidence>
<evidence type="ECO:0000256" key="5">
    <source>
        <dbReference type="ARBA" id="ARBA00022989"/>
    </source>
</evidence>
<name>A0ABT3RL80_9BACT</name>
<keyword evidence="6 7" id="KW-0472">Membrane</keyword>
<dbReference type="InterPro" id="IPR011066">
    <property type="entry name" value="MscS_channel_C_sf"/>
</dbReference>
<dbReference type="Gene3D" id="2.30.30.60">
    <property type="match status" value="1"/>
</dbReference>
<dbReference type="InterPro" id="IPR010920">
    <property type="entry name" value="LSM_dom_sf"/>
</dbReference>
<keyword evidence="5 7" id="KW-1133">Transmembrane helix</keyword>
<dbReference type="SUPFAM" id="SSF82861">
    <property type="entry name" value="Mechanosensitive channel protein MscS (YggB), transmembrane region"/>
    <property type="match status" value="1"/>
</dbReference>
<keyword evidence="3" id="KW-1003">Cell membrane</keyword>
<comment type="similarity">
    <text evidence="2">Belongs to the MscS (TC 1.A.23) family.</text>
</comment>
<comment type="subcellular location">
    <subcellularLocation>
        <location evidence="1">Cell membrane</location>
        <topology evidence="1">Multi-pass membrane protein</topology>
    </subcellularLocation>
</comment>
<accession>A0ABT3RL80</accession>
<dbReference type="Pfam" id="PF21082">
    <property type="entry name" value="MS_channel_3rd"/>
    <property type="match status" value="1"/>
</dbReference>
<keyword evidence="11" id="KW-1185">Reference proteome</keyword>
<comment type="caution">
    <text evidence="10">The sequence shown here is derived from an EMBL/GenBank/DDBJ whole genome shotgun (WGS) entry which is preliminary data.</text>
</comment>
<dbReference type="EMBL" id="JAPFQN010000001">
    <property type="protein sequence ID" value="MCX2742336.1"/>
    <property type="molecule type" value="Genomic_DNA"/>
</dbReference>
<dbReference type="Pfam" id="PF00924">
    <property type="entry name" value="MS_channel_2nd"/>
    <property type="match status" value="1"/>
</dbReference>
<dbReference type="InterPro" id="IPR023408">
    <property type="entry name" value="MscS_beta-dom_sf"/>
</dbReference>
<feature type="transmembrane region" description="Helical" evidence="7">
    <location>
        <begin position="62"/>
        <end position="84"/>
    </location>
</feature>
<dbReference type="Proteomes" id="UP001209885">
    <property type="component" value="Unassembled WGS sequence"/>
</dbReference>
<dbReference type="PANTHER" id="PTHR30221:SF1">
    <property type="entry name" value="SMALL-CONDUCTANCE MECHANOSENSITIVE CHANNEL"/>
    <property type="match status" value="1"/>
</dbReference>
<dbReference type="SUPFAM" id="SSF50182">
    <property type="entry name" value="Sm-like ribonucleoproteins"/>
    <property type="match status" value="1"/>
</dbReference>
<dbReference type="InterPro" id="IPR011014">
    <property type="entry name" value="MscS_channel_TM-2"/>
</dbReference>